<gene>
    <name evidence="4" type="ORF">CTEN210_15880</name>
</gene>
<accession>A0AAD3HDN9</accession>
<dbReference type="EMBL" id="BLLK01000062">
    <property type="protein sequence ID" value="GFH59404.1"/>
    <property type="molecule type" value="Genomic_DNA"/>
</dbReference>
<reference evidence="4 5" key="1">
    <citation type="journal article" date="2021" name="Sci. Rep.">
        <title>The genome of the diatom Chaetoceros tenuissimus carries an ancient integrated fragment of an extant virus.</title>
        <authorList>
            <person name="Hongo Y."/>
            <person name="Kimura K."/>
            <person name="Takaki Y."/>
            <person name="Yoshida Y."/>
            <person name="Baba S."/>
            <person name="Kobayashi G."/>
            <person name="Nagasaki K."/>
            <person name="Hano T."/>
            <person name="Tomaru Y."/>
        </authorList>
    </citation>
    <scope>NUCLEOTIDE SEQUENCE [LARGE SCALE GENOMIC DNA]</scope>
    <source>
        <strain evidence="4 5">NIES-3715</strain>
    </source>
</reference>
<dbReference type="PROSITE" id="PS51758">
    <property type="entry name" value="LETM1_RBD"/>
    <property type="match status" value="1"/>
</dbReference>
<feature type="signal peptide" evidence="2">
    <location>
        <begin position="1"/>
        <end position="20"/>
    </location>
</feature>
<dbReference type="Proteomes" id="UP001054902">
    <property type="component" value="Unassembled WGS sequence"/>
</dbReference>
<evidence type="ECO:0000259" key="3">
    <source>
        <dbReference type="PROSITE" id="PS51758"/>
    </source>
</evidence>
<evidence type="ECO:0000256" key="1">
    <source>
        <dbReference type="PROSITE-ProRule" id="PRU01094"/>
    </source>
</evidence>
<dbReference type="GO" id="GO:0043022">
    <property type="term" value="F:ribosome binding"/>
    <property type="evidence" value="ECO:0007669"/>
    <property type="project" value="InterPro"/>
</dbReference>
<dbReference type="Pfam" id="PF07766">
    <property type="entry name" value="LETM1_RBD"/>
    <property type="match status" value="1"/>
</dbReference>
<organism evidence="4 5">
    <name type="scientific">Chaetoceros tenuissimus</name>
    <dbReference type="NCBI Taxonomy" id="426638"/>
    <lineage>
        <taxon>Eukaryota</taxon>
        <taxon>Sar</taxon>
        <taxon>Stramenopiles</taxon>
        <taxon>Ochrophyta</taxon>
        <taxon>Bacillariophyta</taxon>
        <taxon>Coscinodiscophyceae</taxon>
        <taxon>Chaetocerotophycidae</taxon>
        <taxon>Chaetocerotales</taxon>
        <taxon>Chaetocerotaceae</taxon>
        <taxon>Chaetoceros</taxon>
    </lineage>
</organism>
<keyword evidence="5" id="KW-1185">Reference proteome</keyword>
<keyword evidence="1" id="KW-0496">Mitochondrion</keyword>
<protein>
    <recommendedName>
        <fullName evidence="3">Letm1 RBD domain-containing protein</fullName>
    </recommendedName>
</protein>
<dbReference type="AlphaFoldDB" id="A0AAD3HDN9"/>
<evidence type="ECO:0000313" key="4">
    <source>
        <dbReference type="EMBL" id="GFH59404.1"/>
    </source>
</evidence>
<evidence type="ECO:0000256" key="2">
    <source>
        <dbReference type="SAM" id="SignalP"/>
    </source>
</evidence>
<name>A0AAD3HDN9_9STRA</name>
<feature type="domain" description="Letm1 RBD" evidence="3">
    <location>
        <begin position="192"/>
        <end position="406"/>
    </location>
</feature>
<proteinExistence type="predicted"/>
<comment type="caution">
    <text evidence="4">The sequence shown here is derived from an EMBL/GenBank/DDBJ whole genome shotgun (WGS) entry which is preliminary data.</text>
</comment>
<sequence length="427" mass="47059">MKVLSAVCSIVLLTTPFAEGSASVATPSVQPPPSIEPVVAESKGNPVIQLAGYVKDSFVRMKDGSVQLYSNHKRCNEIRAKQKEYLQLAAANLPESEQKAAMKYRVSAGGISYEEFDFLVKGKDDRGKLANIVFMMFFAPNFVPYAFMFFPEMLPSPFSMPMNKMGMPHSKWSEISRERTHAVISTLLDLEKAARIPPMMSNINPFGKGRTKKMMERMDKLGHDIGGILLANNAYGSEGANLVFKVLNDEIYSAEKPNKQVESLGTMPKAVIKGLGRALEAPSFNSLIPTFIVKGKVLNSLKQIENADNFLVAQDIDLNSLSYDLLQEACGARLIGGPGRSSEEMVQRLTSWLDTTVKEPKKVTEEKGLHYNGNFARASLLCYNLVDGARDGRAASYLPRLLFQGQMNSSAATPEIEEGGKRKKNKK</sequence>
<feature type="chain" id="PRO_5042194744" description="Letm1 RBD domain-containing protein" evidence="2">
    <location>
        <begin position="21"/>
        <end position="427"/>
    </location>
</feature>
<evidence type="ECO:0000313" key="5">
    <source>
        <dbReference type="Proteomes" id="UP001054902"/>
    </source>
</evidence>
<keyword evidence="2" id="KW-0732">Signal</keyword>
<dbReference type="InterPro" id="IPR033122">
    <property type="entry name" value="LETM1-like_RBD"/>
</dbReference>